<dbReference type="Pfam" id="PF12686">
    <property type="entry name" value="DUF3800"/>
    <property type="match status" value="1"/>
</dbReference>
<keyword evidence="2" id="KW-1185">Reference proteome</keyword>
<dbReference type="AlphaFoldDB" id="A0A4R8W6K9"/>
<sequence>MLGLTGLDGCASLATPAVAANVTAVVQDGVMLHAFIDETGDRGITPRASDHFILTAGVVRDTNRHLVNPFLESIRTGLRKPSGFYLTWKNIRSHQDRVHIAQELGKQTWLKKVSVIACKRHLPATQINQSQIYLYQLRFMLERLSWLARTNNEVLHFTIAQIPRVSQSDLREYEHVLARQSGCQIHWASLDRKGGSIDQPQRLEELQLADLLASATGAAFNADRWGNTEQRYVQCLAPRLYRHGSSPLTSYGMKMHPWTDATKAAYPWIATL</sequence>
<dbReference type="RefSeq" id="WP_134509119.1">
    <property type="nucleotide sequence ID" value="NZ_SOFM01000027.1"/>
</dbReference>
<name>A0A4R8W6K9_9MICO</name>
<dbReference type="InterPro" id="IPR024524">
    <property type="entry name" value="DUF3800"/>
</dbReference>
<accession>A0A4R8W6K9</accession>
<evidence type="ECO:0000313" key="1">
    <source>
        <dbReference type="EMBL" id="TFC03645.1"/>
    </source>
</evidence>
<dbReference type="EMBL" id="SOFM01000027">
    <property type="protein sequence ID" value="TFC03645.1"/>
    <property type="molecule type" value="Genomic_DNA"/>
</dbReference>
<gene>
    <name evidence="1" type="ORF">E3O32_10110</name>
</gene>
<reference evidence="1 2" key="1">
    <citation type="submission" date="2019-03" db="EMBL/GenBank/DDBJ databases">
        <title>Genomics of glacier-inhabiting Cryobacterium strains.</title>
        <authorList>
            <person name="Liu Q."/>
            <person name="Xin Y.-H."/>
        </authorList>
    </citation>
    <scope>NUCLEOTIDE SEQUENCE [LARGE SCALE GENOMIC DNA]</scope>
    <source>
        <strain evidence="1 2">RHLT2-21</strain>
    </source>
</reference>
<protein>
    <submittedName>
        <fullName evidence="1">DUF3800 domain-containing protein</fullName>
    </submittedName>
</protein>
<comment type="caution">
    <text evidence="1">The sequence shown here is derived from an EMBL/GenBank/DDBJ whole genome shotgun (WGS) entry which is preliminary data.</text>
</comment>
<evidence type="ECO:0000313" key="2">
    <source>
        <dbReference type="Proteomes" id="UP000297643"/>
    </source>
</evidence>
<proteinExistence type="predicted"/>
<organism evidence="1 2">
    <name type="scientific">Cryobacterium mannosilyticum</name>
    <dbReference type="NCBI Taxonomy" id="1259190"/>
    <lineage>
        <taxon>Bacteria</taxon>
        <taxon>Bacillati</taxon>
        <taxon>Actinomycetota</taxon>
        <taxon>Actinomycetes</taxon>
        <taxon>Micrococcales</taxon>
        <taxon>Microbacteriaceae</taxon>
        <taxon>Cryobacterium</taxon>
    </lineage>
</organism>
<dbReference type="Proteomes" id="UP000297643">
    <property type="component" value="Unassembled WGS sequence"/>
</dbReference>